<evidence type="ECO:0000256" key="3">
    <source>
        <dbReference type="ARBA" id="ARBA00022729"/>
    </source>
</evidence>
<evidence type="ECO:0000256" key="2">
    <source>
        <dbReference type="ARBA" id="ARBA00022448"/>
    </source>
</evidence>
<keyword evidence="6" id="KW-1185">Reference proteome</keyword>
<dbReference type="Proteomes" id="UP001575652">
    <property type="component" value="Unassembled WGS sequence"/>
</dbReference>
<dbReference type="SUPFAM" id="SSF53850">
    <property type="entry name" value="Periplasmic binding protein-like II"/>
    <property type="match status" value="1"/>
</dbReference>
<dbReference type="PANTHER" id="PTHR30290">
    <property type="entry name" value="PERIPLASMIC BINDING COMPONENT OF ABC TRANSPORTER"/>
    <property type="match status" value="1"/>
</dbReference>
<dbReference type="InterPro" id="IPR006311">
    <property type="entry name" value="TAT_signal"/>
</dbReference>
<dbReference type="InterPro" id="IPR000914">
    <property type="entry name" value="SBP_5_dom"/>
</dbReference>
<dbReference type="Gene3D" id="3.40.190.10">
    <property type="entry name" value="Periplasmic binding protein-like II"/>
    <property type="match status" value="1"/>
</dbReference>
<evidence type="ECO:0000259" key="4">
    <source>
        <dbReference type="Pfam" id="PF00496"/>
    </source>
</evidence>
<dbReference type="Pfam" id="PF00496">
    <property type="entry name" value="SBP_bac_5"/>
    <property type="match status" value="1"/>
</dbReference>
<comment type="caution">
    <text evidence="5">The sequence shown here is derived from an EMBL/GenBank/DDBJ whole genome shotgun (WGS) entry which is preliminary data.</text>
</comment>
<comment type="similarity">
    <text evidence="1">Belongs to the bacterial solute-binding protein 5 family.</text>
</comment>
<evidence type="ECO:0000256" key="1">
    <source>
        <dbReference type="ARBA" id="ARBA00005695"/>
    </source>
</evidence>
<evidence type="ECO:0000313" key="5">
    <source>
        <dbReference type="EMBL" id="MFB0835809.1"/>
    </source>
</evidence>
<dbReference type="PANTHER" id="PTHR30290:SF9">
    <property type="entry name" value="OLIGOPEPTIDE-BINDING PROTEIN APPA"/>
    <property type="match status" value="1"/>
</dbReference>
<feature type="domain" description="Solute-binding protein family 5" evidence="4">
    <location>
        <begin position="100"/>
        <end position="432"/>
    </location>
</feature>
<organism evidence="5 6">
    <name type="scientific">Arthrobacter halodurans</name>
    <dbReference type="NCBI Taxonomy" id="516699"/>
    <lineage>
        <taxon>Bacteria</taxon>
        <taxon>Bacillati</taxon>
        <taxon>Actinomycetota</taxon>
        <taxon>Actinomycetes</taxon>
        <taxon>Micrococcales</taxon>
        <taxon>Micrococcaceae</taxon>
        <taxon>Arthrobacter</taxon>
    </lineage>
</organism>
<dbReference type="CDD" id="cd08491">
    <property type="entry name" value="PBP2_NikA_DppA_OppA_like_12"/>
    <property type="match status" value="1"/>
</dbReference>
<name>A0ABV4URX1_9MICC</name>
<dbReference type="Gene3D" id="3.10.105.10">
    <property type="entry name" value="Dipeptide-binding Protein, Domain 3"/>
    <property type="match status" value="1"/>
</dbReference>
<evidence type="ECO:0000313" key="6">
    <source>
        <dbReference type="Proteomes" id="UP001575652"/>
    </source>
</evidence>
<dbReference type="InterPro" id="IPR030678">
    <property type="entry name" value="Peptide/Ni-bd"/>
</dbReference>
<dbReference type="PIRSF" id="PIRSF002741">
    <property type="entry name" value="MppA"/>
    <property type="match status" value="1"/>
</dbReference>
<keyword evidence="2" id="KW-0813">Transport</keyword>
<dbReference type="InterPro" id="IPR039424">
    <property type="entry name" value="SBP_5"/>
</dbReference>
<accession>A0ABV4URX1</accession>
<dbReference type="PROSITE" id="PS51318">
    <property type="entry name" value="TAT"/>
    <property type="match status" value="1"/>
</dbReference>
<keyword evidence="3" id="KW-0732">Signal</keyword>
<proteinExistence type="inferred from homology"/>
<sequence length="532" mass="57031">MTFESQNPATPAAPAPSRRRALTALAVTALGGSVVLSGCAVANSDGGSESAAAASDTLRVVLQQEPPTLEPCEANLTSTGVIDRSTVTEPLVERNPETGELEPKLATEWSSEDDTVWTFKLREGVTFHDGSDFTAEDAAATIERAVNSDLGCNVEGYVFGDDDLDVEVVDDTTLTVTAPQADPILPLRISFLEVVPSETSTTEKVREPIGTGPYQLESWDAGQKISLAAYDGYWGDQPAYAKAEYQWRSEGSVRAAMITSGEADIAMGLSPEDNIGDLGVPYPNNETVAIRMHNDKAPFDDIRIRQAVNYAIDKEGIVASLYGGRDQVAAQLVPEGIVGHNADLAPWPYDAEQAKQLVEEAKADGVDTGAQISLVVRTAQFPKIQELAQVIQEQLTQAGLNVKLKMLETSQQLTYQVRPFAEDEGDIGLMIQHGNQAGDAAFTVDQYMLSNGAQSAFGTPELDAMIEKADAATGDDRQAAFEEIFAYQNEEVVQFAHIAHQTGMIGKAATVDYAPNSSTGDELRLAEIKPAQ</sequence>
<reference evidence="5 6" key="1">
    <citation type="submission" date="2024-09" db="EMBL/GenBank/DDBJ databases">
        <authorList>
            <person name="Salinas-Garcia M.A."/>
            <person name="Prieme A."/>
        </authorList>
    </citation>
    <scope>NUCLEOTIDE SEQUENCE [LARGE SCALE GENOMIC DNA]</scope>
    <source>
        <strain evidence="5 6">DSM 21081</strain>
    </source>
</reference>
<dbReference type="RefSeq" id="WP_373972985.1">
    <property type="nucleotide sequence ID" value="NZ_JBHDLJ010000014.1"/>
</dbReference>
<protein>
    <submittedName>
        <fullName evidence="5">ABC transporter substrate-binding protein</fullName>
    </submittedName>
</protein>
<gene>
    <name evidence="5" type="ORF">ACETWP_14550</name>
</gene>
<dbReference type="EMBL" id="JBHDLJ010000014">
    <property type="protein sequence ID" value="MFB0835809.1"/>
    <property type="molecule type" value="Genomic_DNA"/>
</dbReference>